<dbReference type="Proteomes" id="UP001473302">
    <property type="component" value="Unassembled WGS sequence"/>
</dbReference>
<feature type="compositionally biased region" description="Basic and acidic residues" evidence="6">
    <location>
        <begin position="22"/>
        <end position="32"/>
    </location>
</feature>
<feature type="compositionally biased region" description="Basic and acidic residues" evidence="6">
    <location>
        <begin position="79"/>
        <end position="158"/>
    </location>
</feature>
<feature type="compositionally biased region" description="Acidic residues" evidence="6">
    <location>
        <begin position="56"/>
        <end position="67"/>
    </location>
</feature>
<feature type="domain" description="Ubiquitin-like protease family profile" evidence="7">
    <location>
        <begin position="371"/>
        <end position="588"/>
    </location>
</feature>
<sequence length="642" mass="75013">MNPTYYNNHDTTKLKIIARMKRKDDPTQKDSVRTQTKYIPTRSSNRLQPRKKKEDEVIEIQSDEEEPTPPPLHRKRRMIQRDSASDEEDEKKTEDHRKRDVASRLRKERDQRDRVKDREQLSQETERKEHDRESKRKLQEKRKFDEGELSRERSDKILRVNVNHLKSSVLPNGPKKDYSTHRAAIEEMQSNTNNSSPSSYKYSAEERKEKPAVASEPVRSYMDQKKDIVRAGLAKRLGVSDPRTSKPLPSTRIPSYKPRDPFKESQKIVSRPTLTESAHTTSSIYHLPDSLDPELEMFIKKPAKKEEEKRVVEKEPSFANTYETAVEDVFKEPVQEEKPKLPYDPIDDEPVKPIGVDKHLLTYPFEGKKSVTIYERDLERLEDDQFLNDSLLDIFPKIWADQYPNSSTHTYSSFFYTKLAGDGSSVNYDKIGRWTANTNIFEKKLIIIPIAQHHHWYLVVVTNPGLCINNRADYGLHIDPSEGGEGQVYESDVSELKVPSRPGRKVKNLKAGAILDRKKPYIMILDALGGSKFETCKNTSEYLKKEAMHKLNIKEEDFVEPEFVYTDCPNQKNFVDCGVFCLHYMKSLYQDTERMMDVLYNNLKGDKGWDIENTLPNFRLVLKRILKKNMVQYREYLRKTIE</sequence>
<feature type="compositionally biased region" description="Basic and acidic residues" evidence="6">
    <location>
        <begin position="174"/>
        <end position="185"/>
    </location>
</feature>
<dbReference type="InterPro" id="IPR038765">
    <property type="entry name" value="Papain-like_cys_pep_sf"/>
</dbReference>
<evidence type="ECO:0000256" key="6">
    <source>
        <dbReference type="SAM" id="MobiDB-lite"/>
    </source>
</evidence>
<evidence type="ECO:0000259" key="7">
    <source>
        <dbReference type="PROSITE" id="PS50600"/>
    </source>
</evidence>
<feature type="compositionally biased region" description="Basic and acidic residues" evidence="6">
    <location>
        <begin position="257"/>
        <end position="266"/>
    </location>
</feature>
<dbReference type="Gene3D" id="3.40.395.10">
    <property type="entry name" value="Adenoviral Proteinase, Chain A"/>
    <property type="match status" value="1"/>
</dbReference>
<protein>
    <recommendedName>
        <fullName evidence="7">Ubiquitin-like protease family profile domain-containing protein</fullName>
    </recommendedName>
</protein>
<comment type="caution">
    <text evidence="8">The sequence shown here is derived from an EMBL/GenBank/DDBJ whole genome shotgun (WGS) entry which is preliminary data.</text>
</comment>
<keyword evidence="5" id="KW-0378">Hydrolase</keyword>
<feature type="compositionally biased region" description="Polar residues" evidence="6">
    <location>
        <begin position="33"/>
        <end position="47"/>
    </location>
</feature>
<dbReference type="InterPro" id="IPR003653">
    <property type="entry name" value="Peptidase_C48_C"/>
</dbReference>
<feature type="region of interest" description="Disordered" evidence="6">
    <location>
        <begin position="18"/>
        <end position="221"/>
    </location>
</feature>
<evidence type="ECO:0000256" key="4">
    <source>
        <dbReference type="ARBA" id="ARBA00022786"/>
    </source>
</evidence>
<dbReference type="PANTHER" id="PTHR46896:SF3">
    <property type="entry name" value="FI06413P-RELATED"/>
    <property type="match status" value="1"/>
</dbReference>
<proteinExistence type="inferred from homology"/>
<evidence type="ECO:0000256" key="2">
    <source>
        <dbReference type="ARBA" id="ARBA00022553"/>
    </source>
</evidence>
<dbReference type="SUPFAM" id="SSF54001">
    <property type="entry name" value="Cysteine proteinases"/>
    <property type="match status" value="1"/>
</dbReference>
<name>A0ABP9YYP5_9FUNG</name>
<evidence type="ECO:0000313" key="9">
    <source>
        <dbReference type="Proteomes" id="UP001473302"/>
    </source>
</evidence>
<keyword evidence="2" id="KW-0597">Phosphoprotein</keyword>
<dbReference type="PANTHER" id="PTHR46896">
    <property type="entry name" value="SENTRIN-SPECIFIC PROTEASE"/>
    <property type="match status" value="1"/>
</dbReference>
<dbReference type="InterPro" id="IPR051947">
    <property type="entry name" value="Sentrin-specific_protease"/>
</dbReference>
<dbReference type="EMBL" id="BAABUK010000011">
    <property type="protein sequence ID" value="GAA5811956.1"/>
    <property type="molecule type" value="Genomic_DNA"/>
</dbReference>
<dbReference type="Pfam" id="PF02902">
    <property type="entry name" value="Peptidase_C48"/>
    <property type="match status" value="1"/>
</dbReference>
<dbReference type="PROSITE" id="PS50600">
    <property type="entry name" value="ULP_PROTEASE"/>
    <property type="match status" value="1"/>
</dbReference>
<feature type="compositionally biased region" description="Polar residues" evidence="6">
    <location>
        <begin position="188"/>
        <end position="201"/>
    </location>
</feature>
<evidence type="ECO:0000256" key="1">
    <source>
        <dbReference type="ARBA" id="ARBA00005234"/>
    </source>
</evidence>
<reference evidence="8 9" key="1">
    <citation type="submission" date="2024-04" db="EMBL/GenBank/DDBJ databases">
        <title>genome sequences of Mucor flavus KT1a and Helicostylum pulchrum KT1b strains isolated from the surface of a dry-aged beef.</title>
        <authorList>
            <person name="Toyotome T."/>
            <person name="Hosono M."/>
            <person name="Torimaru M."/>
            <person name="Fukuda K."/>
            <person name="Mikami N."/>
        </authorList>
    </citation>
    <scope>NUCLEOTIDE SEQUENCE [LARGE SCALE GENOMIC DNA]</scope>
    <source>
        <strain evidence="8 9">KT1a</strain>
    </source>
</reference>
<keyword evidence="4" id="KW-0833">Ubl conjugation pathway</keyword>
<accession>A0ABP9YYP5</accession>
<evidence type="ECO:0000313" key="8">
    <source>
        <dbReference type="EMBL" id="GAA5811956.1"/>
    </source>
</evidence>
<feature type="region of interest" description="Disordered" evidence="6">
    <location>
        <begin position="233"/>
        <end position="287"/>
    </location>
</feature>
<evidence type="ECO:0000256" key="5">
    <source>
        <dbReference type="ARBA" id="ARBA00022801"/>
    </source>
</evidence>
<organism evidence="8 9">
    <name type="scientific">Mucor flavus</name>
    <dbReference type="NCBI Taxonomy" id="439312"/>
    <lineage>
        <taxon>Eukaryota</taxon>
        <taxon>Fungi</taxon>
        <taxon>Fungi incertae sedis</taxon>
        <taxon>Mucoromycota</taxon>
        <taxon>Mucoromycotina</taxon>
        <taxon>Mucoromycetes</taxon>
        <taxon>Mucorales</taxon>
        <taxon>Mucorineae</taxon>
        <taxon>Mucoraceae</taxon>
        <taxon>Mucor</taxon>
    </lineage>
</organism>
<gene>
    <name evidence="8" type="ORF">MFLAVUS_005403</name>
</gene>
<keyword evidence="3" id="KW-0645">Protease</keyword>
<evidence type="ECO:0000256" key="3">
    <source>
        <dbReference type="ARBA" id="ARBA00022670"/>
    </source>
</evidence>
<keyword evidence="9" id="KW-1185">Reference proteome</keyword>
<feature type="compositionally biased region" description="Polar residues" evidence="6">
    <location>
        <begin position="272"/>
        <end position="284"/>
    </location>
</feature>
<comment type="similarity">
    <text evidence="1">Belongs to the peptidase C48 family.</text>
</comment>